<dbReference type="GO" id="GO:0005737">
    <property type="term" value="C:cytoplasm"/>
    <property type="evidence" value="ECO:0007669"/>
    <property type="project" value="InterPro"/>
</dbReference>
<dbReference type="HAMAP" id="MF_00193">
    <property type="entry name" value="NadE_ammonia_dep"/>
    <property type="match status" value="1"/>
</dbReference>
<dbReference type="NCBIfam" id="TIGR00552">
    <property type="entry name" value="nadE"/>
    <property type="match status" value="1"/>
</dbReference>
<feature type="binding site" evidence="13">
    <location>
        <position position="162"/>
    </location>
    <ligand>
        <name>ATP</name>
        <dbReference type="ChEBI" id="CHEBI:30616"/>
    </ligand>
</feature>
<comment type="caution">
    <text evidence="17">The sequence shown here is derived from an EMBL/GenBank/DDBJ whole genome shotgun (WGS) entry which is preliminary data.</text>
</comment>
<feature type="binding site" evidence="13">
    <location>
        <position position="53"/>
    </location>
    <ligand>
        <name>Mg(2+)</name>
        <dbReference type="ChEBI" id="CHEBI:18420"/>
    </ligand>
</feature>
<evidence type="ECO:0000256" key="15">
    <source>
        <dbReference type="RuleBase" id="RU003812"/>
    </source>
</evidence>
<evidence type="ECO:0000259" key="16">
    <source>
        <dbReference type="Pfam" id="PF02540"/>
    </source>
</evidence>
<dbReference type="AlphaFoldDB" id="A0A372LQV8"/>
<feature type="domain" description="NAD/GMP synthase" evidence="16">
    <location>
        <begin position="25"/>
        <end position="266"/>
    </location>
</feature>
<dbReference type="Proteomes" id="UP000264541">
    <property type="component" value="Unassembled WGS sequence"/>
</dbReference>
<comment type="similarity">
    <text evidence="1 13 14">Belongs to the NAD synthetase family.</text>
</comment>
<keyword evidence="8 13" id="KW-0520">NAD</keyword>
<feature type="binding site" evidence="13">
    <location>
        <begin position="47"/>
        <end position="54"/>
    </location>
    <ligand>
        <name>ATP</name>
        <dbReference type="ChEBI" id="CHEBI:30616"/>
    </ligand>
</feature>
<feature type="binding site" description="in other chain" evidence="13">
    <location>
        <position position="142"/>
    </location>
    <ligand>
        <name>deamido-NAD(+)</name>
        <dbReference type="ChEBI" id="CHEBI:58437"/>
        <note>ligand shared between two neighboring subunits</note>
    </ligand>
</feature>
<feature type="binding site" evidence="13">
    <location>
        <position position="182"/>
    </location>
    <ligand>
        <name>deamido-NAD(+)</name>
        <dbReference type="ChEBI" id="CHEBI:58437"/>
        <note>ligand shared between two neighboring subunits</note>
    </ligand>
</feature>
<feature type="binding site" evidence="13">
    <location>
        <position position="213"/>
    </location>
    <ligand>
        <name>ATP</name>
        <dbReference type="ChEBI" id="CHEBI:30616"/>
    </ligand>
</feature>
<evidence type="ECO:0000313" key="18">
    <source>
        <dbReference type="Proteomes" id="UP000264541"/>
    </source>
</evidence>
<evidence type="ECO:0000256" key="11">
    <source>
        <dbReference type="ARBA" id="ARBA00066987"/>
    </source>
</evidence>
<evidence type="ECO:0000256" key="10">
    <source>
        <dbReference type="ARBA" id="ARBA00055966"/>
    </source>
</evidence>
<dbReference type="CDD" id="cd00553">
    <property type="entry name" value="NAD_synthase"/>
    <property type="match status" value="1"/>
</dbReference>
<feature type="binding site" description="in other chain" evidence="13">
    <location>
        <position position="175"/>
    </location>
    <ligand>
        <name>deamido-NAD(+)</name>
        <dbReference type="ChEBI" id="CHEBI:58437"/>
        <note>ligand shared between two neighboring subunits</note>
    </ligand>
</feature>
<keyword evidence="7 13" id="KW-0460">Magnesium</keyword>
<evidence type="ECO:0000256" key="7">
    <source>
        <dbReference type="ARBA" id="ARBA00022842"/>
    </source>
</evidence>
<dbReference type="GO" id="GO:0005524">
    <property type="term" value="F:ATP binding"/>
    <property type="evidence" value="ECO:0007669"/>
    <property type="project" value="UniProtKB-UniRule"/>
</dbReference>
<comment type="pathway">
    <text evidence="13">Cofactor biosynthesis; NAD(+) biosynthesis; NAD(+) from deamido-NAD(+) (ammonia route): step 1/1.</text>
</comment>
<evidence type="ECO:0000256" key="8">
    <source>
        <dbReference type="ARBA" id="ARBA00023027"/>
    </source>
</evidence>
<reference evidence="17 18" key="1">
    <citation type="submission" date="2018-08" db="EMBL/GenBank/DDBJ databases">
        <title>Bacillus chawlae sp. nov., Bacillus glennii sp. nov., and Bacillus saganii sp. nov. Isolated from the Vehicle Assembly Building at Kennedy Space Center where the Viking Spacecraft were Assembled.</title>
        <authorList>
            <person name="Seuylemezian A."/>
            <person name="Vaishampayan P."/>
        </authorList>
    </citation>
    <scope>NUCLEOTIDE SEQUENCE [LARGE SCALE GENOMIC DNA]</scope>
    <source>
        <strain evidence="17 18">V47-23a</strain>
    </source>
</reference>
<feature type="binding site" evidence="13">
    <location>
        <position position="191"/>
    </location>
    <ligand>
        <name>ATP</name>
        <dbReference type="ChEBI" id="CHEBI:30616"/>
    </ligand>
</feature>
<dbReference type="GO" id="GO:0004359">
    <property type="term" value="F:glutaminase activity"/>
    <property type="evidence" value="ECO:0007669"/>
    <property type="project" value="InterPro"/>
</dbReference>
<evidence type="ECO:0000256" key="2">
    <source>
        <dbReference type="ARBA" id="ARBA00011738"/>
    </source>
</evidence>
<dbReference type="GO" id="GO:0046872">
    <property type="term" value="F:metal ion binding"/>
    <property type="evidence" value="ECO:0007669"/>
    <property type="project" value="UniProtKB-KW"/>
</dbReference>
<gene>
    <name evidence="13" type="primary">nadE</name>
    <name evidence="17" type="ORF">D0469_07575</name>
</gene>
<keyword evidence="4 13" id="KW-0479">Metal-binding</keyword>
<evidence type="ECO:0000256" key="6">
    <source>
        <dbReference type="ARBA" id="ARBA00022840"/>
    </source>
</evidence>
<dbReference type="PANTHER" id="PTHR23090">
    <property type="entry name" value="NH 3 /GLUTAMINE-DEPENDENT NAD + SYNTHETASE"/>
    <property type="match status" value="1"/>
</dbReference>
<evidence type="ECO:0000256" key="12">
    <source>
        <dbReference type="ARBA" id="ARBA00070926"/>
    </source>
</evidence>
<feature type="binding site" description="in other chain" evidence="13">
    <location>
        <begin position="262"/>
        <end position="263"/>
    </location>
    <ligand>
        <name>deamido-NAD(+)</name>
        <dbReference type="ChEBI" id="CHEBI:58437"/>
        <note>ligand shared between two neighboring subunits</note>
    </ligand>
</feature>
<evidence type="ECO:0000256" key="13">
    <source>
        <dbReference type="HAMAP-Rule" id="MF_00193"/>
    </source>
</evidence>
<dbReference type="InterPro" id="IPR022310">
    <property type="entry name" value="NAD/GMP_synthase"/>
</dbReference>
<dbReference type="EMBL" id="QVTE01000016">
    <property type="protein sequence ID" value="RFU70436.1"/>
    <property type="molecule type" value="Genomic_DNA"/>
</dbReference>
<evidence type="ECO:0000256" key="14">
    <source>
        <dbReference type="RuleBase" id="RU003811"/>
    </source>
</evidence>
<sequence length="276" mass="31055">MRQLQKEIIEKLLVQPTIDPETEFRRSVDFLKGYLKKYPFLKSLVLGISGGQDSTLCGYIAQTAVNELNLEKGTDEYLFAAVRLPYGEQIDEEDAQAALDWIKPSKSVTVNIKPAVDASVKAVEEGTGESLSDFLKGNVKARERMKVQYDLAGIYKGVVLGTDHAAEAVTGFFTKHGDGAADLVPLYRLNKRQGREILKYLGAPERLYLKVPTADLEDNKPLIPDEVALGVSYEEIDDYLEGKDINPENAEKLEGWYLKTEHKRHEAISVYDNWWK</sequence>
<keyword evidence="18" id="KW-1185">Reference proteome</keyword>
<comment type="subunit">
    <text evidence="2 13">Homodimer.</text>
</comment>
<dbReference type="Gene3D" id="3.40.50.620">
    <property type="entry name" value="HUPs"/>
    <property type="match status" value="1"/>
</dbReference>
<dbReference type="RefSeq" id="WP_117326018.1">
    <property type="nucleotide sequence ID" value="NZ_QVTE01000016.1"/>
</dbReference>
<dbReference type="FunFam" id="3.40.50.620:FF:000015">
    <property type="entry name" value="NH(3)-dependent NAD(+) synthetase"/>
    <property type="match status" value="1"/>
</dbReference>
<dbReference type="Pfam" id="PF02540">
    <property type="entry name" value="NAD_synthase"/>
    <property type="match status" value="1"/>
</dbReference>
<proteinExistence type="inferred from homology"/>
<dbReference type="GO" id="GO:0009435">
    <property type="term" value="P:NAD+ biosynthetic process"/>
    <property type="evidence" value="ECO:0007669"/>
    <property type="project" value="UniProtKB-UniRule"/>
</dbReference>
<organism evidence="17 18">
    <name type="scientific">Peribacillus saganii</name>
    <dbReference type="NCBI Taxonomy" id="2303992"/>
    <lineage>
        <taxon>Bacteria</taxon>
        <taxon>Bacillati</taxon>
        <taxon>Bacillota</taxon>
        <taxon>Bacilli</taxon>
        <taxon>Bacillales</taxon>
        <taxon>Bacillaceae</taxon>
        <taxon>Peribacillus</taxon>
    </lineage>
</organism>
<protein>
    <recommendedName>
        <fullName evidence="12 13">NH(3)-dependent NAD(+) synthetase</fullName>
        <ecNumber evidence="11 13">6.3.1.5</ecNumber>
    </recommendedName>
</protein>
<dbReference type="UniPathway" id="UPA00253">
    <property type="reaction ID" value="UER00333"/>
</dbReference>
<comment type="function">
    <text evidence="10 13">Catalyzes the ATP-dependent amidation of deamido-NAD to form NAD. Uses ammonia as a nitrogen source.</text>
</comment>
<dbReference type="OrthoDB" id="9803818at2"/>
<evidence type="ECO:0000256" key="3">
    <source>
        <dbReference type="ARBA" id="ARBA00022598"/>
    </source>
</evidence>
<dbReference type="InterPro" id="IPR022926">
    <property type="entry name" value="NH(3)-dep_NAD(+)_synth"/>
</dbReference>
<dbReference type="InterPro" id="IPR003694">
    <property type="entry name" value="NAD_synthase"/>
</dbReference>
<comment type="catalytic activity">
    <reaction evidence="9 13 15">
        <text>deamido-NAD(+) + NH4(+) + ATP = AMP + diphosphate + NAD(+) + H(+)</text>
        <dbReference type="Rhea" id="RHEA:21188"/>
        <dbReference type="ChEBI" id="CHEBI:15378"/>
        <dbReference type="ChEBI" id="CHEBI:28938"/>
        <dbReference type="ChEBI" id="CHEBI:30616"/>
        <dbReference type="ChEBI" id="CHEBI:33019"/>
        <dbReference type="ChEBI" id="CHEBI:57540"/>
        <dbReference type="ChEBI" id="CHEBI:58437"/>
        <dbReference type="ChEBI" id="CHEBI:456215"/>
        <dbReference type="EC" id="6.3.1.5"/>
    </reaction>
</comment>
<evidence type="ECO:0000256" key="4">
    <source>
        <dbReference type="ARBA" id="ARBA00022723"/>
    </source>
</evidence>
<dbReference type="GO" id="GO:0003952">
    <property type="term" value="F:NAD+ synthase (glutamine-hydrolyzing) activity"/>
    <property type="evidence" value="ECO:0007669"/>
    <property type="project" value="InterPro"/>
</dbReference>
<keyword evidence="3 13" id="KW-0436">Ligase</keyword>
<keyword evidence="5 13" id="KW-0547">Nucleotide-binding</keyword>
<dbReference type="SUPFAM" id="SSF52402">
    <property type="entry name" value="Adenine nucleotide alpha hydrolases-like"/>
    <property type="match status" value="1"/>
</dbReference>
<feature type="binding site" evidence="13">
    <location>
        <position position="167"/>
    </location>
    <ligand>
        <name>Mg(2+)</name>
        <dbReference type="ChEBI" id="CHEBI:18420"/>
    </ligand>
</feature>
<dbReference type="EC" id="6.3.1.5" evidence="11 13"/>
<evidence type="ECO:0000313" key="17">
    <source>
        <dbReference type="EMBL" id="RFU70436.1"/>
    </source>
</evidence>
<name>A0A372LQV8_9BACI</name>
<dbReference type="PANTHER" id="PTHR23090:SF7">
    <property type="entry name" value="NH(3)-DEPENDENT NAD(+) SYNTHETASE"/>
    <property type="match status" value="1"/>
</dbReference>
<evidence type="ECO:0000256" key="5">
    <source>
        <dbReference type="ARBA" id="ARBA00022741"/>
    </source>
</evidence>
<evidence type="ECO:0000256" key="1">
    <source>
        <dbReference type="ARBA" id="ARBA00005859"/>
    </source>
</evidence>
<dbReference type="InterPro" id="IPR014729">
    <property type="entry name" value="Rossmann-like_a/b/a_fold"/>
</dbReference>
<dbReference type="GO" id="GO:0008795">
    <property type="term" value="F:NAD+ synthase activity"/>
    <property type="evidence" value="ECO:0007669"/>
    <property type="project" value="UniProtKB-UniRule"/>
</dbReference>
<accession>A0A372LQV8</accession>
<keyword evidence="6 13" id="KW-0067">ATP-binding</keyword>
<dbReference type="NCBIfam" id="NF001979">
    <property type="entry name" value="PRK00768.1"/>
    <property type="match status" value="1"/>
</dbReference>
<evidence type="ECO:0000256" key="9">
    <source>
        <dbReference type="ARBA" id="ARBA00051206"/>
    </source>
</evidence>